<accession>A0A7W1XBC5</accession>
<feature type="transmembrane region" description="Helical" evidence="1">
    <location>
        <begin position="20"/>
        <end position="45"/>
    </location>
</feature>
<dbReference type="RefSeq" id="WP_033100931.1">
    <property type="nucleotide sequence ID" value="NZ_JACEIP010000016.1"/>
</dbReference>
<keyword evidence="1" id="KW-1133">Transmembrane helix</keyword>
<feature type="transmembrane region" description="Helical" evidence="1">
    <location>
        <begin position="57"/>
        <end position="78"/>
    </location>
</feature>
<feature type="transmembrane region" description="Helical" evidence="1">
    <location>
        <begin position="99"/>
        <end position="127"/>
    </location>
</feature>
<dbReference type="OrthoDB" id="2929833at2"/>
<evidence type="ECO:0000313" key="2">
    <source>
        <dbReference type="EMBL" id="MBA4543459.1"/>
    </source>
</evidence>
<dbReference type="EMBL" id="JACEIP010000016">
    <property type="protein sequence ID" value="MBA4543459.1"/>
    <property type="molecule type" value="Genomic_DNA"/>
</dbReference>
<proteinExistence type="predicted"/>
<evidence type="ECO:0000313" key="3">
    <source>
        <dbReference type="Proteomes" id="UP000530514"/>
    </source>
</evidence>
<feature type="transmembrane region" description="Helical" evidence="1">
    <location>
        <begin position="133"/>
        <end position="154"/>
    </location>
</feature>
<comment type="caution">
    <text evidence="2">The sequence shown here is derived from an EMBL/GenBank/DDBJ whole genome shotgun (WGS) entry which is preliminary data.</text>
</comment>
<reference evidence="2 3" key="1">
    <citation type="submission" date="2020-07" db="EMBL/GenBank/DDBJ databases">
        <authorList>
            <person name="Feng H."/>
        </authorList>
    </citation>
    <scope>NUCLEOTIDE SEQUENCE [LARGE SCALE GENOMIC DNA]</scope>
    <source>
        <strain evidence="3">s-11</strain>
    </source>
</reference>
<feature type="transmembrane region" description="Helical" evidence="1">
    <location>
        <begin position="161"/>
        <end position="178"/>
    </location>
</feature>
<organism evidence="2 3">
    <name type="scientific">Thermoactinomyces daqus</name>
    <dbReference type="NCBI Taxonomy" id="1329516"/>
    <lineage>
        <taxon>Bacteria</taxon>
        <taxon>Bacillati</taxon>
        <taxon>Bacillota</taxon>
        <taxon>Bacilli</taxon>
        <taxon>Bacillales</taxon>
        <taxon>Thermoactinomycetaceae</taxon>
        <taxon>Thermoactinomyces</taxon>
    </lineage>
</organism>
<keyword evidence="1" id="KW-0812">Transmembrane</keyword>
<evidence type="ECO:0000256" key="1">
    <source>
        <dbReference type="SAM" id="Phobius"/>
    </source>
</evidence>
<keyword evidence="1" id="KW-0472">Membrane</keyword>
<name>A0A7W1XBC5_9BACL</name>
<dbReference type="Proteomes" id="UP000530514">
    <property type="component" value="Unassembled WGS sequence"/>
</dbReference>
<protein>
    <submittedName>
        <fullName evidence="2">Uncharacterized protein</fullName>
    </submittedName>
</protein>
<gene>
    <name evidence="2" type="ORF">H1164_11180</name>
</gene>
<dbReference type="AlphaFoldDB" id="A0A7W1XBC5"/>
<sequence>MQQMIKKHWIQNKKERKWVYAALGFAAAIVFIGLWRIAHISLYALHTLQFKSSFKNIGSLARIVLFIVLAYYVCLFILQKRLAERWGFLKKWVISMSRVARSLHTPVAIIAMGLIILHVVGAFLYGFRFDFNNLSGLLALFALLPVPVSGLFRYRRLDRKWHLRLGLAFAVLFLIHAFL</sequence>
<keyword evidence="3" id="KW-1185">Reference proteome</keyword>